<dbReference type="Proteomes" id="UP000217790">
    <property type="component" value="Unassembled WGS sequence"/>
</dbReference>
<proteinExistence type="predicted"/>
<feature type="compositionally biased region" description="Polar residues" evidence="1">
    <location>
        <begin position="92"/>
        <end position="101"/>
    </location>
</feature>
<evidence type="ECO:0000256" key="1">
    <source>
        <dbReference type="SAM" id="MobiDB-lite"/>
    </source>
</evidence>
<name>A0A2H3DKC2_ARMGA</name>
<evidence type="ECO:0000313" key="3">
    <source>
        <dbReference type="Proteomes" id="UP000217790"/>
    </source>
</evidence>
<protein>
    <submittedName>
        <fullName evidence="2">Uncharacterized protein</fullName>
    </submittedName>
</protein>
<keyword evidence="3" id="KW-1185">Reference proteome</keyword>
<dbReference type="InParanoid" id="A0A2H3DKC2"/>
<accession>A0A2H3DKC2</accession>
<dbReference type="AlphaFoldDB" id="A0A2H3DKC2"/>
<sequence>MSTSYVLLPLNKASALWDTNLYDMLSNPAIMSQVEEADVFLKVHWKAWMFGPDEVMKILKFLKEKTSPPELSSSTPKGSQPPNKRRTHDCSPLTQSPLTSKVKSEPSLPVKESSIASGKAPVCSHACKGGKIPIIEVLTLCQQKGITPSPTVVSEDTHVDPQSQSPTPITVELMLDQIFTDLPLLSALQLLHKEFLQVKGAHDMDAFENFAKEYSTGHHLLIDMGLVWDEDGVLQHVASPQIHHY</sequence>
<evidence type="ECO:0000313" key="2">
    <source>
        <dbReference type="EMBL" id="PBK87896.1"/>
    </source>
</evidence>
<feature type="region of interest" description="Disordered" evidence="1">
    <location>
        <begin position="67"/>
        <end position="113"/>
    </location>
</feature>
<dbReference type="EMBL" id="KZ293676">
    <property type="protein sequence ID" value="PBK87896.1"/>
    <property type="molecule type" value="Genomic_DNA"/>
</dbReference>
<organism evidence="2 3">
    <name type="scientific">Armillaria gallica</name>
    <name type="common">Bulbous honey fungus</name>
    <name type="synonym">Armillaria bulbosa</name>
    <dbReference type="NCBI Taxonomy" id="47427"/>
    <lineage>
        <taxon>Eukaryota</taxon>
        <taxon>Fungi</taxon>
        <taxon>Dikarya</taxon>
        <taxon>Basidiomycota</taxon>
        <taxon>Agaricomycotina</taxon>
        <taxon>Agaricomycetes</taxon>
        <taxon>Agaricomycetidae</taxon>
        <taxon>Agaricales</taxon>
        <taxon>Marasmiineae</taxon>
        <taxon>Physalacriaceae</taxon>
        <taxon>Armillaria</taxon>
    </lineage>
</organism>
<reference evidence="3" key="1">
    <citation type="journal article" date="2017" name="Nat. Ecol. Evol.">
        <title>Genome expansion and lineage-specific genetic innovations in the forest pathogenic fungi Armillaria.</title>
        <authorList>
            <person name="Sipos G."/>
            <person name="Prasanna A.N."/>
            <person name="Walter M.C."/>
            <person name="O'Connor E."/>
            <person name="Balint B."/>
            <person name="Krizsan K."/>
            <person name="Kiss B."/>
            <person name="Hess J."/>
            <person name="Varga T."/>
            <person name="Slot J."/>
            <person name="Riley R."/>
            <person name="Boka B."/>
            <person name="Rigling D."/>
            <person name="Barry K."/>
            <person name="Lee J."/>
            <person name="Mihaltcheva S."/>
            <person name="LaButti K."/>
            <person name="Lipzen A."/>
            <person name="Waldron R."/>
            <person name="Moloney N.M."/>
            <person name="Sperisen C."/>
            <person name="Kredics L."/>
            <person name="Vagvoelgyi C."/>
            <person name="Patrignani A."/>
            <person name="Fitzpatrick D."/>
            <person name="Nagy I."/>
            <person name="Doyle S."/>
            <person name="Anderson J.B."/>
            <person name="Grigoriev I.V."/>
            <person name="Gueldener U."/>
            <person name="Muensterkoetter M."/>
            <person name="Nagy L.G."/>
        </authorList>
    </citation>
    <scope>NUCLEOTIDE SEQUENCE [LARGE SCALE GENOMIC DNA]</scope>
    <source>
        <strain evidence="3">Ar21-2</strain>
    </source>
</reference>
<dbReference type="OrthoDB" id="3086865at2759"/>
<feature type="compositionally biased region" description="Polar residues" evidence="1">
    <location>
        <begin position="69"/>
        <end position="82"/>
    </location>
</feature>
<gene>
    <name evidence="2" type="ORF">ARMGADRAFT_1034500</name>
</gene>